<feature type="domain" description="Glycosyltransferase 2-like" evidence="4">
    <location>
        <begin position="4"/>
        <end position="140"/>
    </location>
</feature>
<dbReference type="EMBL" id="CP034951">
    <property type="protein sequence ID" value="QAA81731.1"/>
    <property type="molecule type" value="Genomic_DNA"/>
</dbReference>
<protein>
    <submittedName>
        <fullName evidence="5">Glycosyltransferase family 2 protein</fullName>
    </submittedName>
</protein>
<evidence type="ECO:0000256" key="1">
    <source>
        <dbReference type="ARBA" id="ARBA00006739"/>
    </source>
</evidence>
<dbReference type="RefSeq" id="WP_128250112.1">
    <property type="nucleotide sequence ID" value="NZ_CP034951.1"/>
</dbReference>
<dbReference type="SUPFAM" id="SSF53448">
    <property type="entry name" value="Nucleotide-diphospho-sugar transferases"/>
    <property type="match status" value="1"/>
</dbReference>
<dbReference type="Proteomes" id="UP000285517">
    <property type="component" value="Chromosome"/>
</dbReference>
<evidence type="ECO:0000313" key="6">
    <source>
        <dbReference type="Proteomes" id="UP000285517"/>
    </source>
</evidence>
<organism evidence="5 6">
    <name type="scientific">Aequorivita ciconiae</name>
    <dbReference type="NCBI Taxonomy" id="2494375"/>
    <lineage>
        <taxon>Bacteria</taxon>
        <taxon>Pseudomonadati</taxon>
        <taxon>Bacteroidota</taxon>
        <taxon>Flavobacteriia</taxon>
        <taxon>Flavobacteriales</taxon>
        <taxon>Flavobacteriaceae</taxon>
        <taxon>Aequorivita</taxon>
    </lineage>
</organism>
<dbReference type="CDD" id="cd00761">
    <property type="entry name" value="Glyco_tranf_GTA_type"/>
    <property type="match status" value="1"/>
</dbReference>
<dbReference type="InterPro" id="IPR001173">
    <property type="entry name" value="Glyco_trans_2-like"/>
</dbReference>
<dbReference type="Pfam" id="PF00535">
    <property type="entry name" value="Glycos_transf_2"/>
    <property type="match status" value="1"/>
</dbReference>
<dbReference type="AlphaFoldDB" id="A0A410G3B3"/>
<evidence type="ECO:0000313" key="5">
    <source>
        <dbReference type="EMBL" id="QAA81731.1"/>
    </source>
</evidence>
<dbReference type="OrthoDB" id="1142396at2"/>
<keyword evidence="6" id="KW-1185">Reference proteome</keyword>
<proteinExistence type="inferred from homology"/>
<evidence type="ECO:0000256" key="3">
    <source>
        <dbReference type="ARBA" id="ARBA00022679"/>
    </source>
</evidence>
<accession>A0A410G3B3</accession>
<dbReference type="GO" id="GO:0016757">
    <property type="term" value="F:glycosyltransferase activity"/>
    <property type="evidence" value="ECO:0007669"/>
    <property type="project" value="UniProtKB-KW"/>
</dbReference>
<name>A0A410G3B3_9FLAO</name>
<comment type="similarity">
    <text evidence="1">Belongs to the glycosyltransferase 2 family.</text>
</comment>
<keyword evidence="3 5" id="KW-0808">Transferase</keyword>
<keyword evidence="2" id="KW-0328">Glycosyltransferase</keyword>
<dbReference type="PANTHER" id="PTHR43630">
    <property type="entry name" value="POLY-BETA-1,6-N-ACETYL-D-GLUCOSAMINE SYNTHASE"/>
    <property type="match status" value="1"/>
</dbReference>
<dbReference type="PANTHER" id="PTHR43630:SF1">
    <property type="entry name" value="POLY-BETA-1,6-N-ACETYL-D-GLUCOSAMINE SYNTHASE"/>
    <property type="match status" value="1"/>
</dbReference>
<dbReference type="Gene3D" id="3.90.550.10">
    <property type="entry name" value="Spore Coat Polysaccharide Biosynthesis Protein SpsA, Chain A"/>
    <property type="match status" value="1"/>
</dbReference>
<dbReference type="InterPro" id="IPR029044">
    <property type="entry name" value="Nucleotide-diphossugar_trans"/>
</dbReference>
<reference evidence="5 6" key="1">
    <citation type="submission" date="2019-01" db="EMBL/GenBank/DDBJ databases">
        <title>Complete genome sequencing of Aequorivita sp. H23M31.</title>
        <authorList>
            <person name="Bae J.-W."/>
        </authorList>
    </citation>
    <scope>NUCLEOTIDE SEQUENCE [LARGE SCALE GENOMIC DNA]</scope>
    <source>
        <strain evidence="5 6">H23M31</strain>
    </source>
</reference>
<dbReference type="KEGG" id="aev:EI546_08330"/>
<evidence type="ECO:0000259" key="4">
    <source>
        <dbReference type="Pfam" id="PF00535"/>
    </source>
</evidence>
<evidence type="ECO:0000256" key="2">
    <source>
        <dbReference type="ARBA" id="ARBA00022676"/>
    </source>
</evidence>
<sequence length="284" mass="32448">MDFCIIIPVYNEEAYLERALQSFVDQTVIPTKIIVVNDGSTDGTQKIINSFSEKHAFIEGTTSHSTNLHEPGSKVVNAFYTGYKLLDSRFDFIGKFDADIILPPDYFEKVLALISSDEKIGIAGGNLYIQKGNDWGFEAISKKTKVRGPIKLYRWDCFKDIGGLKKSIGWDTVDELLAQYHGWKIKTDTSLHVKHLKPTGEAYSSAARFKQGEAFYKMRYGFWLTFIASGKLASQKRSFRFFLDSLRGYKKAKEENSDFIISDEEGSFVRKLRWNNILRKIGLR</sequence>
<gene>
    <name evidence="5" type="ORF">EI546_08330</name>
</gene>